<proteinExistence type="predicted"/>
<dbReference type="AlphaFoldDB" id="A0A7W0CCG8"/>
<protein>
    <submittedName>
        <fullName evidence="1">Uncharacterized protein</fullName>
    </submittedName>
</protein>
<dbReference type="PROSITE" id="PS51257">
    <property type="entry name" value="PROKAR_LIPOPROTEIN"/>
    <property type="match status" value="1"/>
</dbReference>
<evidence type="ECO:0000313" key="2">
    <source>
        <dbReference type="Proteomes" id="UP000525298"/>
    </source>
</evidence>
<keyword evidence="2" id="KW-1185">Reference proteome</keyword>
<accession>A0A7W0CCG8</accession>
<sequence>MKRVFLVPLCFLSGVMLLLVASGCISVYDPPRHGRVIDADTGESIENVVVMGYWDISLTE</sequence>
<name>A0A7W0CCG8_9BACT</name>
<reference evidence="1 2" key="1">
    <citation type="submission" date="2020-07" db="EMBL/GenBank/DDBJ databases">
        <title>Genomic Encyclopedia of Type Strains, Phase IV (KMG-IV): sequencing the most valuable type-strain genomes for metagenomic binning, comparative biology and taxonomic classification.</title>
        <authorList>
            <person name="Goeker M."/>
        </authorList>
    </citation>
    <scope>NUCLEOTIDE SEQUENCE [LARGE SCALE GENOMIC DNA]</scope>
    <source>
        <strain evidence="1 2">DSM 17721</strain>
    </source>
</reference>
<dbReference type="RefSeq" id="WP_181552807.1">
    <property type="nucleotide sequence ID" value="NZ_JACDUS010000019.1"/>
</dbReference>
<dbReference type="EMBL" id="JACDUS010000019">
    <property type="protein sequence ID" value="MBA2883201.1"/>
    <property type="molecule type" value="Genomic_DNA"/>
</dbReference>
<comment type="caution">
    <text evidence="1">The sequence shown here is derived from an EMBL/GenBank/DDBJ whole genome shotgun (WGS) entry which is preliminary data.</text>
</comment>
<gene>
    <name evidence="1" type="ORF">HNR65_003563</name>
</gene>
<evidence type="ECO:0000313" key="1">
    <source>
        <dbReference type="EMBL" id="MBA2883201.1"/>
    </source>
</evidence>
<dbReference type="Proteomes" id="UP000525298">
    <property type="component" value="Unassembled WGS sequence"/>
</dbReference>
<organism evidence="1 2">
    <name type="scientific">Desulfosalsimonas propionicica</name>
    <dbReference type="NCBI Taxonomy" id="332175"/>
    <lineage>
        <taxon>Bacteria</taxon>
        <taxon>Pseudomonadati</taxon>
        <taxon>Thermodesulfobacteriota</taxon>
        <taxon>Desulfobacteria</taxon>
        <taxon>Desulfobacterales</taxon>
        <taxon>Desulfosalsimonadaceae</taxon>
        <taxon>Desulfosalsimonas</taxon>
    </lineage>
</organism>